<dbReference type="PROSITE" id="PS50931">
    <property type="entry name" value="HTH_LYSR"/>
    <property type="match status" value="1"/>
</dbReference>
<keyword evidence="3" id="KW-0238">DNA-binding</keyword>
<evidence type="ECO:0000259" key="5">
    <source>
        <dbReference type="PROSITE" id="PS50931"/>
    </source>
</evidence>
<dbReference type="Gene3D" id="3.40.190.10">
    <property type="entry name" value="Periplasmic binding protein-like II"/>
    <property type="match status" value="2"/>
</dbReference>
<geneLocation type="plasmid" evidence="6 7">
    <name>pSS1-5</name>
</geneLocation>
<evidence type="ECO:0000256" key="1">
    <source>
        <dbReference type="ARBA" id="ARBA00009437"/>
    </source>
</evidence>
<dbReference type="EMBL" id="CP151764">
    <property type="protein sequence ID" value="XFU26384.1"/>
    <property type="molecule type" value="Genomic_DNA"/>
</dbReference>
<dbReference type="Pfam" id="PF03466">
    <property type="entry name" value="LysR_substrate"/>
    <property type="match status" value="1"/>
</dbReference>
<dbReference type="SUPFAM" id="SSF46785">
    <property type="entry name" value="Winged helix' DNA-binding domain"/>
    <property type="match status" value="1"/>
</dbReference>
<evidence type="ECO:0000256" key="2">
    <source>
        <dbReference type="ARBA" id="ARBA00023015"/>
    </source>
</evidence>
<dbReference type="PANTHER" id="PTHR30537">
    <property type="entry name" value="HTH-TYPE TRANSCRIPTIONAL REGULATOR"/>
    <property type="match status" value="1"/>
</dbReference>
<dbReference type="PRINTS" id="PR00039">
    <property type="entry name" value="HTHLYSR"/>
</dbReference>
<keyword evidence="7" id="KW-1185">Reference proteome</keyword>
<reference evidence="7" key="1">
    <citation type="submission" date="2024-04" db="EMBL/GenBank/DDBJ databases">
        <title>Phylogenomic analyses of a clade within the roseobacter group suggest taxonomic reassignments of species of the genera Aestuariivita, Citreicella, Loktanella, Nautella, Pelagibaca, Ruegeria, Thalassobius, Thiobacimonas and Tropicibacter, and the proposal o.</title>
        <authorList>
            <person name="Jeon C.O."/>
        </authorList>
    </citation>
    <scope>NUCLEOTIDE SEQUENCE [LARGE SCALE GENOMIC DNA]</scope>
    <source>
        <strain evidence="7">SS1-5</strain>
        <plasmid evidence="7">pSS1-5</plasmid>
    </source>
</reference>
<protein>
    <submittedName>
        <fullName evidence="6">LysR substrate-binding domain-containing protein</fullName>
    </submittedName>
</protein>
<dbReference type="RefSeq" id="WP_373634758.1">
    <property type="nucleotide sequence ID" value="NZ_CP151764.2"/>
</dbReference>
<dbReference type="SUPFAM" id="SSF53850">
    <property type="entry name" value="Periplasmic binding protein-like II"/>
    <property type="match status" value="1"/>
</dbReference>
<dbReference type="PANTHER" id="PTHR30537:SF74">
    <property type="entry name" value="HTH-TYPE TRANSCRIPTIONAL REGULATOR TRPI"/>
    <property type="match status" value="1"/>
</dbReference>
<feature type="domain" description="HTH lysR-type" evidence="5">
    <location>
        <begin position="9"/>
        <end position="66"/>
    </location>
</feature>
<dbReference type="Gene3D" id="1.10.10.10">
    <property type="entry name" value="Winged helix-like DNA-binding domain superfamily/Winged helix DNA-binding domain"/>
    <property type="match status" value="1"/>
</dbReference>
<evidence type="ECO:0000313" key="6">
    <source>
        <dbReference type="EMBL" id="XFU26384.1"/>
    </source>
</evidence>
<keyword evidence="4" id="KW-0804">Transcription</keyword>
<evidence type="ECO:0000313" key="7">
    <source>
        <dbReference type="Proteomes" id="UP001470809"/>
    </source>
</evidence>
<dbReference type="InterPro" id="IPR058163">
    <property type="entry name" value="LysR-type_TF_proteobact-type"/>
</dbReference>
<dbReference type="InterPro" id="IPR036388">
    <property type="entry name" value="WH-like_DNA-bd_sf"/>
</dbReference>
<evidence type="ECO:0000256" key="4">
    <source>
        <dbReference type="ARBA" id="ARBA00023163"/>
    </source>
</evidence>
<evidence type="ECO:0000256" key="3">
    <source>
        <dbReference type="ARBA" id="ARBA00023125"/>
    </source>
</evidence>
<comment type="similarity">
    <text evidence="1">Belongs to the LysR transcriptional regulatory family.</text>
</comment>
<keyword evidence="2" id="KW-0805">Transcription regulation</keyword>
<accession>A0ABZ3JC15</accession>
<sequence length="310" mass="35091">MANLRKDVHLLRHLVTFQSASRTANFTQAALELGISRVAVSRQIAELEEALGQKLFARNHRTVTLTQTGDAFAKNVNPALAAVAAALARQRADVSDPRISVTVTSAFATYWLMPRLIDFGALHPDIEINLVVSDRYIDIEAENIDVAVRYSPAAQTGAGWSPLFLETIFPVYSPRYAARTQLKSAQDLRRERLLFLSGRYRREARWEYWFSQRGLSSPEERSGVSVNTYINMLQAAIEGQGIALAGRPLVDTFLADGSLKSLATITPLQRDYYYLYQRPDHARACMFSNWVESQFREMPERPLIHHLYKK</sequence>
<dbReference type="Proteomes" id="UP001470809">
    <property type="component" value="Plasmid pSS1-5"/>
</dbReference>
<dbReference type="InterPro" id="IPR036390">
    <property type="entry name" value="WH_DNA-bd_sf"/>
</dbReference>
<dbReference type="Pfam" id="PF00126">
    <property type="entry name" value="HTH_1"/>
    <property type="match status" value="1"/>
</dbReference>
<dbReference type="CDD" id="cd08432">
    <property type="entry name" value="PBP2_GcdR_TrpI_HvrB_AmpR_like"/>
    <property type="match status" value="1"/>
</dbReference>
<name>A0ABZ3JC15_9RHOB</name>
<reference evidence="6 7" key="2">
    <citation type="submission" date="2024-08" db="EMBL/GenBank/DDBJ databases">
        <title>Phylogenomic analyses of a clade within the roseobacter group suggest taxonomic reassignments of species of the genera Aestuariivita, Citreicella, Loktanella, Nautella, Pelagibaca, Ruegeria, Thalassobius, Thiobacimonas and Tropicibacter, and the proposal o.</title>
        <authorList>
            <person name="Jeon C.O."/>
        </authorList>
    </citation>
    <scope>NUCLEOTIDE SEQUENCE [LARGE SCALE GENOMIC DNA]</scope>
    <source>
        <strain evidence="6 7">SS1-5</strain>
        <plasmid evidence="6 7">pSS1-5</plasmid>
    </source>
</reference>
<keyword evidence="6" id="KW-0614">Plasmid</keyword>
<gene>
    <name evidence="6" type="ORF">AABB31_01130</name>
</gene>
<dbReference type="InterPro" id="IPR000847">
    <property type="entry name" value="LysR_HTH_N"/>
</dbReference>
<dbReference type="InterPro" id="IPR005119">
    <property type="entry name" value="LysR_subst-bd"/>
</dbReference>
<organism evidence="6 7">
    <name type="scientific">Yoonia rhodophyticola</name>
    <dbReference type="NCBI Taxonomy" id="3137370"/>
    <lineage>
        <taxon>Bacteria</taxon>
        <taxon>Pseudomonadati</taxon>
        <taxon>Pseudomonadota</taxon>
        <taxon>Alphaproteobacteria</taxon>
        <taxon>Rhodobacterales</taxon>
        <taxon>Paracoccaceae</taxon>
        <taxon>Yoonia</taxon>
    </lineage>
</organism>
<proteinExistence type="inferred from homology"/>